<evidence type="ECO:0000313" key="7">
    <source>
        <dbReference type="EMBL" id="PPK35110.1"/>
    </source>
</evidence>
<dbReference type="EMBL" id="NIRS01000012">
    <property type="protein sequence ID" value="PPK35110.1"/>
    <property type="molecule type" value="Genomic_DNA"/>
</dbReference>
<evidence type="ECO:0000256" key="5">
    <source>
        <dbReference type="SAM" id="SignalP"/>
    </source>
</evidence>
<dbReference type="RefSeq" id="WP_104451628.1">
    <property type="nucleotide sequence ID" value="NZ_NIRS01000012.1"/>
</dbReference>
<comment type="similarity">
    <text evidence="4">Belongs to the metallo-beta-lactamase superfamily. Type III sulfatase family.</text>
</comment>
<dbReference type="Pfam" id="PF00753">
    <property type="entry name" value="Lactamase_B"/>
    <property type="match status" value="1"/>
</dbReference>
<evidence type="ECO:0000256" key="1">
    <source>
        <dbReference type="ARBA" id="ARBA00022723"/>
    </source>
</evidence>
<keyword evidence="1" id="KW-0479">Metal-binding</keyword>
<dbReference type="GO" id="GO:0046872">
    <property type="term" value="F:metal ion binding"/>
    <property type="evidence" value="ECO:0007669"/>
    <property type="project" value="UniProtKB-KW"/>
</dbReference>
<dbReference type="Gene3D" id="3.30.1050.10">
    <property type="entry name" value="SCP2 sterol-binding domain"/>
    <property type="match status" value="1"/>
</dbReference>
<dbReference type="Gene3D" id="3.60.15.30">
    <property type="entry name" value="Metallo-beta-lactamase domain"/>
    <property type="match status" value="1"/>
</dbReference>
<dbReference type="InterPro" id="IPR038536">
    <property type="entry name" value="Alkyl/aryl-sulf_dimr_sf"/>
</dbReference>
<comment type="caution">
    <text evidence="7">The sequence shown here is derived from an EMBL/GenBank/DDBJ whole genome shotgun (WGS) entry which is preliminary data.</text>
</comment>
<gene>
    <name evidence="7" type="ORF">CD175_30230</name>
</gene>
<evidence type="ECO:0000256" key="3">
    <source>
        <dbReference type="ARBA" id="ARBA00022833"/>
    </source>
</evidence>
<feature type="chain" id="PRO_5015552920" evidence="5">
    <location>
        <begin position="25"/>
        <end position="590"/>
    </location>
</feature>
<dbReference type="InterPro" id="IPR036527">
    <property type="entry name" value="SCP2_sterol-bd_dom_sf"/>
</dbReference>
<accession>A0A2S6FCG9</accession>
<organism evidence="7 8">
    <name type="scientific">Pseudomonas laurylsulfatiphila</name>
    <dbReference type="NCBI Taxonomy" id="2011015"/>
    <lineage>
        <taxon>Bacteria</taxon>
        <taxon>Pseudomonadati</taxon>
        <taxon>Pseudomonadota</taxon>
        <taxon>Gammaproteobacteria</taxon>
        <taxon>Pseudomonadales</taxon>
        <taxon>Pseudomonadaceae</taxon>
        <taxon>Pseudomonas</taxon>
    </lineage>
</organism>
<sequence length="590" mass="65062">MPRFPLSPLFVGLLAASVALPVLADESLFMGAPVQVGHTTSGALINQAVIDNARLVRHQNSEPYKLTEGVWILPGLMLNSAVIEGPDGLIVWDTGEGLADGKRYREEIRKFSDKPIKAIIYSHSHYTKGARTLVEGEKDVLTIGHPKLNENMQISGLGSYYSEVEPLPRARAYQHAQIALPEQGPDGKAGFAVSMGESGFIPVNTPVQHGQEMVVAGVRLKFLTRGGSDTDDTIAVWLPDRKVALNNPVWPWMPNFYTPRGAKYREPRDWTLGLQDLIDLQPEYLINQHSLPVSGKENVLQTLGNYRDFINLVLDQTLRGILQGKGPEDLRDFIRLPRHLAEDPWMFESYGQLDWYAPAIMEHALGWWDGDAASLVKLPPQASAERLVPLLGGRDKVLAEVRKAQAKGELAWALELLGYQFRLTPDDAEVKQLKADLLRRSANVATASITRAFMLNQALALEGKIKLPRVIPPNAAQITANPPRFVDELRVRVDPVKAQDTDAVMRFDFVDGTQSSVALHVRRGVAQFVAAPATYSQKADYVLRLDAATFAALFLNKQGLSELQGSGKVELTGDEKGASAFLALFDPYKV</sequence>
<dbReference type="Gene3D" id="1.25.40.880">
    <property type="entry name" value="Alkyl sulfatase, dimerisation domain"/>
    <property type="match status" value="1"/>
</dbReference>
<dbReference type="Proteomes" id="UP000238541">
    <property type="component" value="Unassembled WGS sequence"/>
</dbReference>
<reference evidence="8" key="1">
    <citation type="submission" date="2017-06" db="EMBL/GenBank/DDBJ databases">
        <authorList>
            <person name="Furmanczyk E.M."/>
        </authorList>
    </citation>
    <scope>NUCLEOTIDE SEQUENCE [LARGE SCALE GENOMIC DNA]</scope>
    <source>
        <strain evidence="8">AP3_16</strain>
    </source>
</reference>
<dbReference type="InterPro" id="IPR029228">
    <property type="entry name" value="Alkyl_sulf_dimr"/>
</dbReference>
<evidence type="ECO:0000256" key="2">
    <source>
        <dbReference type="ARBA" id="ARBA00022801"/>
    </source>
</evidence>
<keyword evidence="8" id="KW-1185">Reference proteome</keyword>
<keyword evidence="3" id="KW-0862">Zinc</keyword>
<dbReference type="SUPFAM" id="SSF56281">
    <property type="entry name" value="Metallo-hydrolase/oxidoreductase"/>
    <property type="match status" value="1"/>
</dbReference>
<name>A0A2S6FCG9_9PSED</name>
<dbReference type="SMART" id="SM00849">
    <property type="entry name" value="Lactamase_B"/>
    <property type="match status" value="1"/>
</dbReference>
<dbReference type="PANTHER" id="PTHR43223:SF2">
    <property type="entry name" value="METALLO-BETA-LACTAMASE DOMAIN-CONTAINING PROTEIN"/>
    <property type="match status" value="1"/>
</dbReference>
<dbReference type="CDD" id="cd07710">
    <property type="entry name" value="arylsulfatase_Sdsa1-like_MBL-fold"/>
    <property type="match status" value="1"/>
</dbReference>
<dbReference type="Pfam" id="PF14864">
    <property type="entry name" value="Alkyl_sulf_C"/>
    <property type="match status" value="1"/>
</dbReference>
<dbReference type="PANTHER" id="PTHR43223">
    <property type="entry name" value="ALKYL/ARYL-SULFATASE"/>
    <property type="match status" value="1"/>
</dbReference>
<dbReference type="InterPro" id="IPR001279">
    <property type="entry name" value="Metallo-B-lactamas"/>
</dbReference>
<dbReference type="InterPro" id="IPR029229">
    <property type="entry name" value="Alkyl_sulf_C"/>
</dbReference>
<protein>
    <submittedName>
        <fullName evidence="7">Alkyl sulfatase</fullName>
    </submittedName>
</protein>
<evidence type="ECO:0000259" key="6">
    <source>
        <dbReference type="SMART" id="SM00849"/>
    </source>
</evidence>
<dbReference type="Pfam" id="PF14863">
    <property type="entry name" value="Alkyl_sulf_dimr"/>
    <property type="match status" value="1"/>
</dbReference>
<dbReference type="InterPro" id="IPR044097">
    <property type="entry name" value="Bds1/SdsA1_MBL-fold"/>
</dbReference>
<dbReference type="SUPFAM" id="SSF55718">
    <property type="entry name" value="SCP-like"/>
    <property type="match status" value="1"/>
</dbReference>
<feature type="signal peptide" evidence="5">
    <location>
        <begin position="1"/>
        <end position="24"/>
    </location>
</feature>
<evidence type="ECO:0000313" key="8">
    <source>
        <dbReference type="Proteomes" id="UP000238541"/>
    </source>
</evidence>
<keyword evidence="5" id="KW-0732">Signal</keyword>
<evidence type="ECO:0000256" key="4">
    <source>
        <dbReference type="ARBA" id="ARBA00033751"/>
    </source>
</evidence>
<dbReference type="GO" id="GO:0018741">
    <property type="term" value="F:linear primary-alkylsulfatase activity"/>
    <property type="evidence" value="ECO:0007669"/>
    <property type="project" value="InterPro"/>
</dbReference>
<keyword evidence="2" id="KW-0378">Hydrolase</keyword>
<proteinExistence type="inferred from homology"/>
<feature type="domain" description="Metallo-beta-lactamase" evidence="6">
    <location>
        <begin position="77"/>
        <end position="289"/>
    </location>
</feature>
<dbReference type="GO" id="GO:0018909">
    <property type="term" value="P:dodecyl sulfate metabolic process"/>
    <property type="evidence" value="ECO:0007669"/>
    <property type="project" value="InterPro"/>
</dbReference>
<dbReference type="InterPro" id="IPR036866">
    <property type="entry name" value="RibonucZ/Hydroxyglut_hydro"/>
</dbReference>
<dbReference type="GO" id="GO:0046983">
    <property type="term" value="F:protein dimerization activity"/>
    <property type="evidence" value="ECO:0007669"/>
    <property type="project" value="InterPro"/>
</dbReference>
<dbReference type="InterPro" id="IPR052195">
    <property type="entry name" value="Bact_Alkyl/Aryl-Sulfatase"/>
</dbReference>
<dbReference type="AlphaFoldDB" id="A0A2S6FCG9"/>